<comment type="caution">
    <text evidence="2">The sequence shown here is derived from an EMBL/GenBank/DDBJ whole genome shotgun (WGS) entry which is preliminary data.</text>
</comment>
<feature type="compositionally biased region" description="Acidic residues" evidence="1">
    <location>
        <begin position="24"/>
        <end position="33"/>
    </location>
</feature>
<keyword evidence="3" id="KW-1185">Reference proteome</keyword>
<dbReference type="Proteomes" id="UP001165065">
    <property type="component" value="Unassembled WGS sequence"/>
</dbReference>
<evidence type="ECO:0000313" key="2">
    <source>
        <dbReference type="EMBL" id="GMI39901.1"/>
    </source>
</evidence>
<sequence>MFRHYSGGPRDDEDDLDLILGGYNEDDEGDGGEEGLGTDFEDDNVGGNVGGDYDDLSLDDNEDDVVRRAMSPRAMSPYDGDESPYDGDEYGDEYPSSYASTSSQFTNIVSTISPSHLPLFSSEKYTSTIVSLSTCYSADPEGFDVEDETLLNFLKVAMDRLHFNIETAFSTHQITSIVRSLSIMHYSDPVVFDNLTTTHLSWYLDNAGIRNLASLMTSFNRLGYCPSSAFFEAVSSRSEELLLCDDPEAIALLSYGLSSSPSHALSPAALYSLSAYFTELVGRSSDLIGILGDEEGGVHYKHYTPKVAGMLALSVAASGVDSLEFARALAEQREGLVGEGRLEDMANVLVFMEEGGHREDAKKIVEEMEKKLLSNGGDGWGEGGDTLESEFAEREQEDEEEDEDEEDDTDKTSDEDDEEDIDLDMFDVDDKDDLSDMFASSFPSHSGSKTADILFHPSGKPKTTPITSILNALVKMGLMEEHSEIGGALWTAVKDVEGEDNVEFLRGAMEK</sequence>
<evidence type="ECO:0000256" key="1">
    <source>
        <dbReference type="SAM" id="MobiDB-lite"/>
    </source>
</evidence>
<protein>
    <submittedName>
        <fullName evidence="2">Uncharacterized protein</fullName>
    </submittedName>
</protein>
<gene>
    <name evidence="2" type="ORF">TrCOL_g7887</name>
</gene>
<feature type="compositionally biased region" description="Acidic residues" evidence="1">
    <location>
        <begin position="385"/>
        <end position="423"/>
    </location>
</feature>
<feature type="compositionally biased region" description="Acidic residues" evidence="1">
    <location>
        <begin position="79"/>
        <end position="89"/>
    </location>
</feature>
<proteinExistence type="predicted"/>
<dbReference type="EMBL" id="BRYA01001167">
    <property type="protein sequence ID" value="GMI39901.1"/>
    <property type="molecule type" value="Genomic_DNA"/>
</dbReference>
<reference evidence="3" key="1">
    <citation type="journal article" date="2023" name="Commun. Biol.">
        <title>Genome analysis of Parmales, the sister group of diatoms, reveals the evolutionary specialization of diatoms from phago-mixotrophs to photoautotrophs.</title>
        <authorList>
            <person name="Ban H."/>
            <person name="Sato S."/>
            <person name="Yoshikawa S."/>
            <person name="Yamada K."/>
            <person name="Nakamura Y."/>
            <person name="Ichinomiya M."/>
            <person name="Sato N."/>
            <person name="Blanc-Mathieu R."/>
            <person name="Endo H."/>
            <person name="Kuwata A."/>
            <person name="Ogata H."/>
        </authorList>
    </citation>
    <scope>NUCLEOTIDE SEQUENCE [LARGE SCALE GENOMIC DNA]</scope>
</reference>
<dbReference type="AlphaFoldDB" id="A0A9W7GAP5"/>
<name>A0A9W7GAP5_9STRA</name>
<feature type="region of interest" description="Disordered" evidence="1">
    <location>
        <begin position="373"/>
        <end position="423"/>
    </location>
</feature>
<feature type="compositionally biased region" description="Acidic residues" evidence="1">
    <location>
        <begin position="52"/>
        <end position="63"/>
    </location>
</feature>
<evidence type="ECO:0000313" key="3">
    <source>
        <dbReference type="Proteomes" id="UP001165065"/>
    </source>
</evidence>
<feature type="region of interest" description="Disordered" evidence="1">
    <location>
        <begin position="1"/>
        <end position="89"/>
    </location>
</feature>
<organism evidence="2 3">
    <name type="scientific">Triparma columacea</name>
    <dbReference type="NCBI Taxonomy" id="722753"/>
    <lineage>
        <taxon>Eukaryota</taxon>
        <taxon>Sar</taxon>
        <taxon>Stramenopiles</taxon>
        <taxon>Ochrophyta</taxon>
        <taxon>Bolidophyceae</taxon>
        <taxon>Parmales</taxon>
        <taxon>Triparmaceae</taxon>
        <taxon>Triparma</taxon>
    </lineage>
</organism>
<dbReference type="OrthoDB" id="10460297at2759"/>
<accession>A0A9W7GAP5</accession>